<dbReference type="PANTHER" id="PTHR42724:SF1">
    <property type="entry name" value="TETRAACYLDISACCHARIDE 4'-KINASE, MITOCHONDRIAL-RELATED"/>
    <property type="match status" value="1"/>
</dbReference>
<evidence type="ECO:0000256" key="13">
    <source>
        <dbReference type="HAMAP-Rule" id="MF_00409"/>
    </source>
</evidence>
<dbReference type="EMBL" id="QBIU01000002">
    <property type="protein sequence ID" value="MWV70562.1"/>
    <property type="molecule type" value="Genomic_DNA"/>
</dbReference>
<evidence type="ECO:0000256" key="7">
    <source>
        <dbReference type="ARBA" id="ARBA00022679"/>
    </source>
</evidence>
<comment type="caution">
    <text evidence="16">The sequence shown here is derived from an EMBL/GenBank/DDBJ whole genome shotgun (WGS) entry which is preliminary data.</text>
</comment>
<evidence type="ECO:0000256" key="11">
    <source>
        <dbReference type="ARBA" id="ARBA00023098"/>
    </source>
</evidence>
<protein>
    <recommendedName>
        <fullName evidence="4 13">Tetraacyldisaccharide 4'-kinase</fullName>
        <ecNumber evidence="3 13">2.7.1.130</ecNumber>
    </recommendedName>
    <alternativeName>
        <fullName evidence="12 13">Lipid A 4'-kinase</fullName>
    </alternativeName>
</protein>
<comment type="pathway">
    <text evidence="2 13">Glycolipid biosynthesis; lipid IV(A) biosynthesis; lipid IV(A) from (3R)-3-hydroxytetradecanoyl-[acyl-carrier-protein] and UDP-N-acetyl-alpha-D-glucosamine: step 6/6.</text>
</comment>
<evidence type="ECO:0000313" key="17">
    <source>
        <dbReference type="Proteomes" id="UP000477070"/>
    </source>
</evidence>
<gene>
    <name evidence="13" type="primary">lpxK</name>
    <name evidence="16" type="ORF">DCO61_11305</name>
</gene>
<feature type="region of interest" description="Disordered" evidence="14">
    <location>
        <begin position="1"/>
        <end position="26"/>
    </location>
</feature>
<keyword evidence="10 13" id="KW-0067">ATP-binding</keyword>
<comment type="similarity">
    <text evidence="13">Belongs to the LpxK family.</text>
</comment>
<dbReference type="GO" id="GO:0009029">
    <property type="term" value="F:lipid-A 4'-kinase activity"/>
    <property type="evidence" value="ECO:0007669"/>
    <property type="project" value="UniProtKB-UniRule"/>
</dbReference>
<keyword evidence="15" id="KW-0472">Membrane</keyword>
<evidence type="ECO:0000256" key="15">
    <source>
        <dbReference type="SAM" id="Phobius"/>
    </source>
</evidence>
<feature type="compositionally biased region" description="Basic and acidic residues" evidence="14">
    <location>
        <begin position="1"/>
        <end position="10"/>
    </location>
</feature>
<evidence type="ECO:0000256" key="10">
    <source>
        <dbReference type="ARBA" id="ARBA00022840"/>
    </source>
</evidence>
<evidence type="ECO:0000313" key="16">
    <source>
        <dbReference type="EMBL" id="MWV70562.1"/>
    </source>
</evidence>
<dbReference type="GO" id="GO:0005886">
    <property type="term" value="C:plasma membrane"/>
    <property type="evidence" value="ECO:0007669"/>
    <property type="project" value="TreeGrafter"/>
</dbReference>
<keyword evidence="15" id="KW-0812">Transmembrane</keyword>
<comment type="catalytic activity">
    <reaction evidence="13">
        <text>a lipid A disaccharide + ATP = a lipid IVA + ADP + H(+)</text>
        <dbReference type="Rhea" id="RHEA:67840"/>
        <dbReference type="ChEBI" id="CHEBI:15378"/>
        <dbReference type="ChEBI" id="CHEBI:30616"/>
        <dbReference type="ChEBI" id="CHEBI:176343"/>
        <dbReference type="ChEBI" id="CHEBI:176425"/>
        <dbReference type="ChEBI" id="CHEBI:456216"/>
        <dbReference type="EC" id="2.7.1.130"/>
    </reaction>
</comment>
<feature type="compositionally biased region" description="Polar residues" evidence="14">
    <location>
        <begin position="11"/>
        <end position="26"/>
    </location>
</feature>
<dbReference type="GO" id="GO:0005524">
    <property type="term" value="F:ATP binding"/>
    <property type="evidence" value="ECO:0007669"/>
    <property type="project" value="UniProtKB-UniRule"/>
</dbReference>
<evidence type="ECO:0000256" key="1">
    <source>
        <dbReference type="ARBA" id="ARBA00002274"/>
    </source>
</evidence>
<proteinExistence type="inferred from homology"/>
<keyword evidence="7 13" id="KW-0808">Transferase</keyword>
<keyword evidence="11 13" id="KW-0443">Lipid metabolism</keyword>
<keyword evidence="5 13" id="KW-0444">Lipid biosynthesis</keyword>
<evidence type="ECO:0000256" key="5">
    <source>
        <dbReference type="ARBA" id="ARBA00022516"/>
    </source>
</evidence>
<keyword evidence="15" id="KW-1133">Transmembrane helix</keyword>
<dbReference type="AlphaFoldDB" id="A0A6B0HNB1"/>
<dbReference type="EC" id="2.7.1.130" evidence="3 13"/>
<dbReference type="RefSeq" id="WP_052062422.1">
    <property type="nucleotide sequence ID" value="NZ_JRMP02000005.1"/>
</dbReference>
<dbReference type="HAMAP" id="MF_00409">
    <property type="entry name" value="LpxK"/>
    <property type="match status" value="1"/>
</dbReference>
<dbReference type="UniPathway" id="UPA00359">
    <property type="reaction ID" value="UER00482"/>
</dbReference>
<evidence type="ECO:0000256" key="8">
    <source>
        <dbReference type="ARBA" id="ARBA00022741"/>
    </source>
</evidence>
<evidence type="ECO:0000256" key="4">
    <source>
        <dbReference type="ARBA" id="ARBA00016436"/>
    </source>
</evidence>
<dbReference type="GO" id="GO:0009245">
    <property type="term" value="P:lipid A biosynthetic process"/>
    <property type="evidence" value="ECO:0007669"/>
    <property type="project" value="UniProtKB-UniRule"/>
</dbReference>
<keyword evidence="6 13" id="KW-0441">Lipid A biosynthesis</keyword>
<keyword evidence="8 13" id="KW-0547">Nucleotide-binding</keyword>
<dbReference type="Proteomes" id="UP000477070">
    <property type="component" value="Unassembled WGS sequence"/>
</dbReference>
<dbReference type="GO" id="GO:0009244">
    <property type="term" value="P:lipopolysaccharide core region biosynthetic process"/>
    <property type="evidence" value="ECO:0007669"/>
    <property type="project" value="TreeGrafter"/>
</dbReference>
<feature type="transmembrane region" description="Helical" evidence="15">
    <location>
        <begin position="45"/>
        <end position="64"/>
    </location>
</feature>
<evidence type="ECO:0000256" key="12">
    <source>
        <dbReference type="ARBA" id="ARBA00029757"/>
    </source>
</evidence>
<evidence type="ECO:0000256" key="2">
    <source>
        <dbReference type="ARBA" id="ARBA00004870"/>
    </source>
</evidence>
<name>A0A6B0HNB1_9HELI</name>
<keyword evidence="9 13" id="KW-0418">Kinase</keyword>
<organism evidence="16 17">
    <name type="scientific">Helicobacter saguini</name>
    <dbReference type="NCBI Taxonomy" id="1548018"/>
    <lineage>
        <taxon>Bacteria</taxon>
        <taxon>Pseudomonadati</taxon>
        <taxon>Campylobacterota</taxon>
        <taxon>Epsilonproteobacteria</taxon>
        <taxon>Campylobacterales</taxon>
        <taxon>Helicobacteraceae</taxon>
        <taxon>Helicobacter</taxon>
    </lineage>
</organism>
<evidence type="ECO:0000256" key="9">
    <source>
        <dbReference type="ARBA" id="ARBA00022777"/>
    </source>
</evidence>
<feature type="binding site" evidence="13">
    <location>
        <begin position="84"/>
        <end position="91"/>
    </location>
    <ligand>
        <name>ATP</name>
        <dbReference type="ChEBI" id="CHEBI:30616"/>
    </ligand>
</feature>
<reference evidence="16 17" key="1">
    <citation type="submission" date="2019-12" db="EMBL/GenBank/DDBJ databases">
        <title>Multi-Generational Helicobacter saguini Isolates.</title>
        <authorList>
            <person name="Mannion A."/>
            <person name="Shen Z."/>
            <person name="Fox J.G."/>
        </authorList>
    </citation>
    <scope>NUCLEOTIDE SEQUENCE [LARGE SCALE GENOMIC DNA]</scope>
    <source>
        <strain evidence="17">16-048 (F4)</strain>
    </source>
</reference>
<accession>A0A6B0HNB1</accession>
<evidence type="ECO:0000256" key="3">
    <source>
        <dbReference type="ARBA" id="ARBA00012071"/>
    </source>
</evidence>
<evidence type="ECO:0000256" key="6">
    <source>
        <dbReference type="ARBA" id="ARBA00022556"/>
    </source>
</evidence>
<dbReference type="Pfam" id="PF02606">
    <property type="entry name" value="LpxK"/>
    <property type="match status" value="2"/>
</dbReference>
<sequence length="436" mass="49859">MYKNKLDSKKPNNSYKKISKNPNSSTQTTSFIESYFFYPSFWQKVLSFTLLPISFIYFLIAFGLKSFGRKKDFGVKIISVGNLVSGGAGKTPFVIALCEFLESKKLGNLQVLETKNTDFSNKDSNQIVESSNIDSIESSRLDSNKKNKNSDIYIILRGYKRKSKGLVIVRDSSGIKCDVAQSGDEAMLIAQNVRSNVLVCENRSLAIMHAKSRGARLIILDDGYRFRFKKFDILLRPALQPFFPFTLPSGYYRLPPRFYKNCNLSLRENSDYTRFVDVEIVESKQNLQAQISPLFSVGGNGRDIEMQEKFESANFHKNTESNNLDSKKLENIESNLQDSKNFTPTFILATAIANPSRLQSYTQNLQICHKFFLNDHDEFDEQILKNLLEKYNANYILMTQKDYVKCEHFALPIALLKLKMKIDSKALQKISAFIES</sequence>
<evidence type="ECO:0000256" key="14">
    <source>
        <dbReference type="SAM" id="MobiDB-lite"/>
    </source>
</evidence>
<comment type="function">
    <text evidence="1 13">Transfers the gamma-phosphate of ATP to the 4'-position of a tetraacyldisaccharide 1-phosphate intermediate (termed DS-1-P) to form tetraacyldisaccharide 1,4'-bis-phosphate (lipid IVA).</text>
</comment>
<dbReference type="PANTHER" id="PTHR42724">
    <property type="entry name" value="TETRAACYLDISACCHARIDE 4'-KINASE"/>
    <property type="match status" value="1"/>
</dbReference>
<dbReference type="InterPro" id="IPR003758">
    <property type="entry name" value="LpxK"/>
</dbReference>